<evidence type="ECO:0000259" key="1">
    <source>
        <dbReference type="Pfam" id="PF22936"/>
    </source>
</evidence>
<sequence>MELQAYYIATEASVSGDKSVVAGNDLVSDLLEALRNVQNKMPNDPVKVHYAQIDEMACMVTQLNSKCKSSSSVWIVDTGATNHMCGEVTLFHSLTPLKSPIHIHLPDNSIALATQQGTIRLSPILILENVLLVPSF</sequence>
<comment type="caution">
    <text evidence="2">The sequence shown here is derived from an EMBL/GenBank/DDBJ whole genome shotgun (WGS) entry which is preliminary data.</text>
</comment>
<reference evidence="2" key="1">
    <citation type="submission" date="2020-06" db="EMBL/GenBank/DDBJ databases">
        <authorList>
            <person name="Li T."/>
            <person name="Hu X."/>
            <person name="Zhang T."/>
            <person name="Song X."/>
            <person name="Zhang H."/>
            <person name="Dai N."/>
            <person name="Sheng W."/>
            <person name="Hou X."/>
            <person name="Wei L."/>
        </authorList>
    </citation>
    <scope>NUCLEOTIDE SEQUENCE</scope>
    <source>
        <strain evidence="2">G01</strain>
        <tissue evidence="2">Leaf</tissue>
    </source>
</reference>
<evidence type="ECO:0000313" key="2">
    <source>
        <dbReference type="EMBL" id="KAL0318751.1"/>
    </source>
</evidence>
<organism evidence="2">
    <name type="scientific">Sesamum angustifolium</name>
    <dbReference type="NCBI Taxonomy" id="2727405"/>
    <lineage>
        <taxon>Eukaryota</taxon>
        <taxon>Viridiplantae</taxon>
        <taxon>Streptophyta</taxon>
        <taxon>Embryophyta</taxon>
        <taxon>Tracheophyta</taxon>
        <taxon>Spermatophyta</taxon>
        <taxon>Magnoliopsida</taxon>
        <taxon>eudicotyledons</taxon>
        <taxon>Gunneridae</taxon>
        <taxon>Pentapetalae</taxon>
        <taxon>asterids</taxon>
        <taxon>lamiids</taxon>
        <taxon>Lamiales</taxon>
        <taxon>Pedaliaceae</taxon>
        <taxon>Sesamum</taxon>
    </lineage>
</organism>
<protein>
    <recommendedName>
        <fullName evidence="1">Retrovirus-related Pol polyprotein from transposon TNT 1-94-like beta-barrel domain-containing protein</fullName>
    </recommendedName>
</protein>
<accession>A0AAW2LI95</accession>
<dbReference type="InterPro" id="IPR054722">
    <property type="entry name" value="PolX-like_BBD"/>
</dbReference>
<proteinExistence type="predicted"/>
<name>A0AAW2LI95_9LAMI</name>
<reference evidence="2" key="2">
    <citation type="journal article" date="2024" name="Plant">
        <title>Genomic evolution and insights into agronomic trait innovations of Sesamum species.</title>
        <authorList>
            <person name="Miao H."/>
            <person name="Wang L."/>
            <person name="Qu L."/>
            <person name="Liu H."/>
            <person name="Sun Y."/>
            <person name="Le M."/>
            <person name="Wang Q."/>
            <person name="Wei S."/>
            <person name="Zheng Y."/>
            <person name="Lin W."/>
            <person name="Duan Y."/>
            <person name="Cao H."/>
            <person name="Xiong S."/>
            <person name="Wang X."/>
            <person name="Wei L."/>
            <person name="Li C."/>
            <person name="Ma Q."/>
            <person name="Ju M."/>
            <person name="Zhao R."/>
            <person name="Li G."/>
            <person name="Mu C."/>
            <person name="Tian Q."/>
            <person name="Mei H."/>
            <person name="Zhang T."/>
            <person name="Gao T."/>
            <person name="Zhang H."/>
        </authorList>
    </citation>
    <scope>NUCLEOTIDE SEQUENCE</scope>
    <source>
        <strain evidence="2">G01</strain>
    </source>
</reference>
<dbReference type="AlphaFoldDB" id="A0AAW2LI95"/>
<dbReference type="EMBL" id="JACGWK010000013">
    <property type="protein sequence ID" value="KAL0318751.1"/>
    <property type="molecule type" value="Genomic_DNA"/>
</dbReference>
<dbReference type="Pfam" id="PF22936">
    <property type="entry name" value="Pol_BBD"/>
    <property type="match status" value="1"/>
</dbReference>
<gene>
    <name evidence="2" type="ORF">Sangu_2031300</name>
</gene>
<feature type="domain" description="Retrovirus-related Pol polyprotein from transposon TNT 1-94-like beta-barrel" evidence="1">
    <location>
        <begin position="74"/>
        <end position="135"/>
    </location>
</feature>